<feature type="domain" description="Transposase IS110-like N-terminal" evidence="2">
    <location>
        <begin position="8"/>
        <end position="149"/>
    </location>
</feature>
<dbReference type="NCBIfam" id="NF033542">
    <property type="entry name" value="transpos_IS110"/>
    <property type="match status" value="1"/>
</dbReference>
<keyword evidence="5" id="KW-1185">Reference proteome</keyword>
<dbReference type="eggNOG" id="COG3547">
    <property type="taxonomic scope" value="Bacteria"/>
</dbReference>
<reference evidence="5" key="1">
    <citation type="submission" date="2012-06" db="EMBL/GenBank/DDBJ databases">
        <title>The complete genome of Flexibacter litoralis DSM 6794.</title>
        <authorList>
            <person name="Lucas S."/>
            <person name="Copeland A."/>
            <person name="Lapidus A."/>
            <person name="Glavina del Rio T."/>
            <person name="Dalin E."/>
            <person name="Tice H."/>
            <person name="Bruce D."/>
            <person name="Goodwin L."/>
            <person name="Pitluck S."/>
            <person name="Peters L."/>
            <person name="Ovchinnikova G."/>
            <person name="Lu M."/>
            <person name="Kyrpides N."/>
            <person name="Mavromatis K."/>
            <person name="Ivanova N."/>
            <person name="Brettin T."/>
            <person name="Detter J.C."/>
            <person name="Han C."/>
            <person name="Larimer F."/>
            <person name="Land M."/>
            <person name="Hauser L."/>
            <person name="Markowitz V."/>
            <person name="Cheng J.-F."/>
            <person name="Hugenholtz P."/>
            <person name="Woyke T."/>
            <person name="Wu D."/>
            <person name="Spring S."/>
            <person name="Lang E."/>
            <person name="Kopitz M."/>
            <person name="Brambilla E."/>
            <person name="Klenk H.-P."/>
            <person name="Eisen J.A."/>
        </authorList>
    </citation>
    <scope>NUCLEOTIDE SEQUENCE [LARGE SCALE GENOMIC DNA]</scope>
    <source>
        <strain evidence="5">ATCC 23117 / DSM 6794 / NBRC 15988 / NCIMB 1366 / Sio-4</strain>
    </source>
</reference>
<dbReference type="RefSeq" id="WP_014799369.1">
    <property type="nucleotide sequence ID" value="NC_018018.1"/>
</dbReference>
<dbReference type="InterPro" id="IPR002525">
    <property type="entry name" value="Transp_IS110-like_N"/>
</dbReference>
<dbReference type="PANTHER" id="PTHR33055">
    <property type="entry name" value="TRANSPOSASE FOR INSERTION SEQUENCE ELEMENT IS1111A"/>
    <property type="match status" value="1"/>
</dbReference>
<dbReference type="GO" id="GO:0003677">
    <property type="term" value="F:DNA binding"/>
    <property type="evidence" value="ECO:0007669"/>
    <property type="project" value="InterPro"/>
</dbReference>
<feature type="coiled-coil region" evidence="1">
    <location>
        <begin position="135"/>
        <end position="203"/>
    </location>
</feature>
<dbReference type="EMBL" id="CP003345">
    <property type="protein sequence ID" value="AFM05945.1"/>
    <property type="molecule type" value="Genomic_DNA"/>
</dbReference>
<dbReference type="HOGENOM" id="CLU_036902_5_0_10"/>
<evidence type="ECO:0000313" key="5">
    <source>
        <dbReference type="Proteomes" id="UP000006054"/>
    </source>
</evidence>
<evidence type="ECO:0000256" key="1">
    <source>
        <dbReference type="SAM" id="Coils"/>
    </source>
</evidence>
<evidence type="ECO:0000313" key="4">
    <source>
        <dbReference type="EMBL" id="AFM05945.1"/>
    </source>
</evidence>
<name>I4APR0_BERLS</name>
<dbReference type="Pfam" id="PF02371">
    <property type="entry name" value="Transposase_20"/>
    <property type="match status" value="1"/>
</dbReference>
<dbReference type="PANTHER" id="PTHR33055:SF3">
    <property type="entry name" value="PUTATIVE TRANSPOSASE FOR IS117-RELATED"/>
    <property type="match status" value="1"/>
</dbReference>
<feature type="domain" description="Transposase IS116/IS110/IS902 C-terminal" evidence="3">
    <location>
        <begin position="206"/>
        <end position="288"/>
    </location>
</feature>
<organism evidence="4 5">
    <name type="scientific">Bernardetia litoralis (strain ATCC 23117 / DSM 6794 / NBRC 15988 / NCIMB 1366 / Fx l1 / Sio-4)</name>
    <name type="common">Flexibacter litoralis</name>
    <dbReference type="NCBI Taxonomy" id="880071"/>
    <lineage>
        <taxon>Bacteria</taxon>
        <taxon>Pseudomonadati</taxon>
        <taxon>Bacteroidota</taxon>
        <taxon>Cytophagia</taxon>
        <taxon>Cytophagales</taxon>
        <taxon>Bernardetiaceae</taxon>
        <taxon>Bernardetia</taxon>
    </lineage>
</organism>
<dbReference type="InterPro" id="IPR047650">
    <property type="entry name" value="Transpos_IS110"/>
</dbReference>
<evidence type="ECO:0000259" key="2">
    <source>
        <dbReference type="Pfam" id="PF01548"/>
    </source>
</evidence>
<dbReference type="InterPro" id="IPR003346">
    <property type="entry name" value="Transposase_20"/>
</dbReference>
<dbReference type="GO" id="GO:0006313">
    <property type="term" value="P:DNA transposition"/>
    <property type="evidence" value="ECO:0007669"/>
    <property type="project" value="InterPro"/>
</dbReference>
<keyword evidence="1" id="KW-0175">Coiled coil</keyword>
<accession>I4APR0</accession>
<dbReference type="OrthoDB" id="964423at2"/>
<proteinExistence type="predicted"/>
<protein>
    <submittedName>
        <fullName evidence="4">Transposase</fullName>
    </submittedName>
</protein>
<sequence length="337" mass="38252">MQTYQNFIGIDVSKAHLDVALIQNAKRVSHTQIKNNIEAISAYLEELKGQIDLSETLFGLESTGHYINFLVTTLVSFDCSIWVENALQIKKSMGATREKNDEIDSERIGLYAFRFQDQVRLYSPVNENITVLKTLQTLRKKHVVHRQELETYAKETKAFSKKAINEVIDQHTQTLLEYLTLQIENIEKQMLEIIQNDKELKEIYQLTTSVTGVGKVTAVHLIVMTEGFTKFDTAKQLACYAGVVPFERSSGSFKGKARVSNRANKTLKTALHMCALSASRAKGELNDYFIRKVAEGKNKMSVINAIRNKIIQRVFACVKNKIPYDKNGLKFNNFSKG</sequence>
<dbReference type="GO" id="GO:0004803">
    <property type="term" value="F:transposase activity"/>
    <property type="evidence" value="ECO:0007669"/>
    <property type="project" value="InterPro"/>
</dbReference>
<dbReference type="Pfam" id="PF01548">
    <property type="entry name" value="DEDD_Tnp_IS110"/>
    <property type="match status" value="1"/>
</dbReference>
<dbReference type="Proteomes" id="UP000006054">
    <property type="component" value="Chromosome"/>
</dbReference>
<dbReference type="KEGG" id="fli:Fleli_3628"/>
<dbReference type="AlphaFoldDB" id="I4APR0"/>
<gene>
    <name evidence="4" type="ordered locus">Fleli_3628</name>
</gene>
<dbReference type="PATRIC" id="fig|880071.3.peg.3634"/>
<evidence type="ECO:0000259" key="3">
    <source>
        <dbReference type="Pfam" id="PF02371"/>
    </source>
</evidence>